<evidence type="ECO:0000313" key="1">
    <source>
        <dbReference type="EMBL" id="KAI8433001.1"/>
    </source>
</evidence>
<gene>
    <name evidence="1" type="ORF">MSG28_013879</name>
</gene>
<organism evidence="1 2">
    <name type="scientific">Choristoneura fumiferana</name>
    <name type="common">Spruce budworm moth</name>
    <name type="synonym">Archips fumiferana</name>
    <dbReference type="NCBI Taxonomy" id="7141"/>
    <lineage>
        <taxon>Eukaryota</taxon>
        <taxon>Metazoa</taxon>
        <taxon>Ecdysozoa</taxon>
        <taxon>Arthropoda</taxon>
        <taxon>Hexapoda</taxon>
        <taxon>Insecta</taxon>
        <taxon>Pterygota</taxon>
        <taxon>Neoptera</taxon>
        <taxon>Endopterygota</taxon>
        <taxon>Lepidoptera</taxon>
        <taxon>Glossata</taxon>
        <taxon>Ditrysia</taxon>
        <taxon>Tortricoidea</taxon>
        <taxon>Tortricidae</taxon>
        <taxon>Tortricinae</taxon>
        <taxon>Choristoneura</taxon>
    </lineage>
</organism>
<dbReference type="EMBL" id="CM046124">
    <property type="protein sequence ID" value="KAI8433001.1"/>
    <property type="molecule type" value="Genomic_DNA"/>
</dbReference>
<dbReference type="Proteomes" id="UP001064048">
    <property type="component" value="Chromosome 24"/>
</dbReference>
<reference evidence="1 2" key="1">
    <citation type="journal article" date="2022" name="Genome Biol. Evol.">
        <title>The Spruce Budworm Genome: Reconstructing the Evolutionary History of Antifreeze Proteins.</title>
        <authorList>
            <person name="Beliveau C."/>
            <person name="Gagne P."/>
            <person name="Picq S."/>
            <person name="Vernygora O."/>
            <person name="Keeling C.I."/>
            <person name="Pinkney K."/>
            <person name="Doucet D."/>
            <person name="Wen F."/>
            <person name="Johnston J.S."/>
            <person name="Maaroufi H."/>
            <person name="Boyle B."/>
            <person name="Laroche J."/>
            <person name="Dewar K."/>
            <person name="Juretic N."/>
            <person name="Blackburn G."/>
            <person name="Nisole A."/>
            <person name="Brunet B."/>
            <person name="Brandao M."/>
            <person name="Lumley L."/>
            <person name="Duan J."/>
            <person name="Quan G."/>
            <person name="Lucarotti C.J."/>
            <person name="Roe A.D."/>
            <person name="Sperling F.A.H."/>
            <person name="Levesque R.C."/>
            <person name="Cusson M."/>
        </authorList>
    </citation>
    <scope>NUCLEOTIDE SEQUENCE [LARGE SCALE GENOMIC DNA]</scope>
    <source>
        <strain evidence="1">Glfc:IPQL:Cfum</strain>
    </source>
</reference>
<evidence type="ECO:0000313" key="2">
    <source>
        <dbReference type="Proteomes" id="UP001064048"/>
    </source>
</evidence>
<comment type="caution">
    <text evidence="1">The sequence shown here is derived from an EMBL/GenBank/DDBJ whole genome shotgun (WGS) entry which is preliminary data.</text>
</comment>
<accession>A0ACC0K912</accession>
<sequence>MTLAVTHDTAVTHDPPLLAEACLQELAGSRPSGTYGACAAPCSPSVSDGAKRPRWHDARLRTRVRAARAAVLSNIVAIAAGDSVASVSDGAKRPRWHDARLRTRVRAARAAVLSNIVAIAAGDSVASVSDGAKRPRSHDARLRTRVRAARAAVLSNIVAIAAGDSVASVSDGAKRPRWHDARLRTRGRAARAAVLSNIVAIAAGDSVDEKLYQEALINALGEFADHLPDFQKIDIMMFIKETDEKLYQEALINALGEFADHLPDFQKIDIMMFILESNTLENIEAIYTTLALLVIELGSEETVCDFMQLILAVCVALGLLLPRTRAHDYLLKMALCECLKASGLDPSRLQAPSPYAAGSLCDNDFWHWGHEESTDSSHNVRRERLPHPAQVESVSLEALRRAAGGPSEAERREAERRRATLNSAFRTAPFDHLLHLTQPEVNTEAKPDNCRSVSRCQLVPESYSSLVLASSVSSLFKAIVALARDARKVPSTKELWQPVAAEPLLPRSACSPSASHQSHVPPHSKYFPELFLY</sequence>
<name>A0ACC0K912_CHOFU</name>
<keyword evidence="2" id="KW-1185">Reference proteome</keyword>
<protein>
    <submittedName>
        <fullName evidence="1">Uncharacterized protein</fullName>
    </submittedName>
</protein>
<proteinExistence type="predicted"/>